<reference evidence="1" key="1">
    <citation type="journal article" date="2015" name="Nature">
        <title>Complex archaea that bridge the gap between prokaryotes and eukaryotes.</title>
        <authorList>
            <person name="Spang A."/>
            <person name="Saw J.H."/>
            <person name="Jorgensen S.L."/>
            <person name="Zaremba-Niedzwiedzka K."/>
            <person name="Martijn J."/>
            <person name="Lind A.E."/>
            <person name="van Eijk R."/>
            <person name="Schleper C."/>
            <person name="Guy L."/>
            <person name="Ettema T.J."/>
        </authorList>
    </citation>
    <scope>NUCLEOTIDE SEQUENCE</scope>
</reference>
<feature type="non-terminal residue" evidence="1">
    <location>
        <position position="70"/>
    </location>
</feature>
<dbReference type="AlphaFoldDB" id="A0A0F9EEV8"/>
<organism evidence="1">
    <name type="scientific">marine sediment metagenome</name>
    <dbReference type="NCBI Taxonomy" id="412755"/>
    <lineage>
        <taxon>unclassified sequences</taxon>
        <taxon>metagenomes</taxon>
        <taxon>ecological metagenomes</taxon>
    </lineage>
</organism>
<accession>A0A0F9EEV8</accession>
<proteinExistence type="predicted"/>
<protein>
    <submittedName>
        <fullName evidence="1">Uncharacterized protein</fullName>
    </submittedName>
</protein>
<gene>
    <name evidence="1" type="ORF">LCGC14_2084320</name>
</gene>
<evidence type="ECO:0000313" key="1">
    <source>
        <dbReference type="EMBL" id="KKL72494.1"/>
    </source>
</evidence>
<sequence>MITKPISYAEDFLPIWKISDIFATSVRNAKESFQELVDFYEKKQVKVIFSNNEEYIDYLIQLNFLITFKA</sequence>
<comment type="caution">
    <text evidence="1">The sequence shown here is derived from an EMBL/GenBank/DDBJ whole genome shotgun (WGS) entry which is preliminary data.</text>
</comment>
<dbReference type="EMBL" id="LAZR01025256">
    <property type="protein sequence ID" value="KKL72494.1"/>
    <property type="molecule type" value="Genomic_DNA"/>
</dbReference>
<name>A0A0F9EEV8_9ZZZZ</name>